<evidence type="ECO:0000259" key="4">
    <source>
        <dbReference type="PROSITE" id="PS50240"/>
    </source>
</evidence>
<evidence type="ECO:0000259" key="5">
    <source>
        <dbReference type="PROSITE" id="PS50287"/>
    </source>
</evidence>
<dbReference type="PANTHER" id="PTHR48071">
    <property type="entry name" value="SRCR DOMAIN-CONTAINING PROTEIN"/>
    <property type="match status" value="1"/>
</dbReference>
<feature type="domain" description="SRCR" evidence="5">
    <location>
        <begin position="244"/>
        <end position="344"/>
    </location>
</feature>
<organism evidence="6 7">
    <name type="scientific">Apodemus speciosus</name>
    <name type="common">Large Japanese field mouse</name>
    <dbReference type="NCBI Taxonomy" id="105296"/>
    <lineage>
        <taxon>Eukaryota</taxon>
        <taxon>Metazoa</taxon>
        <taxon>Chordata</taxon>
        <taxon>Craniata</taxon>
        <taxon>Vertebrata</taxon>
        <taxon>Euteleostomi</taxon>
        <taxon>Mammalia</taxon>
        <taxon>Eutheria</taxon>
        <taxon>Euarchontoglires</taxon>
        <taxon>Glires</taxon>
        <taxon>Rodentia</taxon>
        <taxon>Myomorpha</taxon>
        <taxon>Muroidea</taxon>
        <taxon>Muridae</taxon>
        <taxon>Murinae</taxon>
        <taxon>Apodemus</taxon>
    </lineage>
</organism>
<comment type="caution">
    <text evidence="3">Lacks conserved residue(s) required for the propagation of feature annotation.</text>
</comment>
<dbReference type="InterPro" id="IPR036772">
    <property type="entry name" value="SRCR-like_dom_sf"/>
</dbReference>
<name>A0ABQ0EMF6_APOSI</name>
<dbReference type="PANTHER" id="PTHR48071:SF28">
    <property type="entry name" value="SRCR DOMAIN-CONTAINING PROTEIN"/>
    <property type="match status" value="1"/>
</dbReference>
<evidence type="ECO:0000256" key="3">
    <source>
        <dbReference type="PROSITE-ProRule" id="PRU00196"/>
    </source>
</evidence>
<feature type="domain" description="SRCR" evidence="5">
    <location>
        <begin position="131"/>
        <end position="230"/>
    </location>
</feature>
<evidence type="ECO:0000256" key="1">
    <source>
        <dbReference type="ARBA" id="ARBA00023157"/>
    </source>
</evidence>
<dbReference type="InterPro" id="IPR043504">
    <property type="entry name" value="Peptidase_S1_PA_chymotrypsin"/>
</dbReference>
<dbReference type="InterPro" id="IPR033116">
    <property type="entry name" value="TRYPSIN_SER"/>
</dbReference>
<dbReference type="Proteomes" id="UP001623349">
    <property type="component" value="Unassembled WGS sequence"/>
</dbReference>
<feature type="disulfide bond" evidence="3">
    <location>
        <begin position="282"/>
        <end position="343"/>
    </location>
</feature>
<dbReference type="PROSITE" id="PS50287">
    <property type="entry name" value="SRCR_2"/>
    <property type="match status" value="3"/>
</dbReference>
<dbReference type="EMBL" id="BAAFST010000003">
    <property type="protein sequence ID" value="GAB1288090.1"/>
    <property type="molecule type" value="Genomic_DNA"/>
</dbReference>
<dbReference type="Pfam" id="PF00530">
    <property type="entry name" value="SRCR"/>
    <property type="match status" value="3"/>
</dbReference>
<comment type="caution">
    <text evidence="6">The sequence shown here is derived from an EMBL/GenBank/DDBJ whole genome shotgun (WGS) entry which is preliminary data.</text>
</comment>
<feature type="disulfide bond" evidence="3">
    <location>
        <begin position="313"/>
        <end position="323"/>
    </location>
</feature>
<dbReference type="Pfam" id="PF00089">
    <property type="entry name" value="Trypsin"/>
    <property type="match status" value="1"/>
</dbReference>
<dbReference type="InterPro" id="IPR001190">
    <property type="entry name" value="SRCR"/>
</dbReference>
<sequence>MPPTSASRVCTGTRCRPSWSGRPRPVGLSCEGSRTTSAGARMARADLGVSIGMPKAKWTGATAIVVKYGIAKAWRQAHFGEGSGPILLDEVRCTGNELSIEQCPKSSWREHNCGHKEDAGVSCVPLTDGVIRLAGGKSFHEGRLEVYYRGQWGTVCDDDWTEMNSYVACRLLGFKYGKQSSANHFEGSNRPIWLDDISCSGKETSFIQCSRRQWGRHDCSHREDVGLACYPDSDGHRLSPGFPIRLMDGENKKEGRVEVFVNGQWGTICDDGWTDKHAAVICRQLGYKGPARARTMAYFGEGKGPIHMDNVKCTGNEKALADCVKQDIGRHNCRHSEDAGVICDYFEKKASSSGNKVGAVIWLWIEAAAPSAETDHWREQFFKGCLALAGCPQAEVGPWRWQTALWGHPAEQLLGPDSCTLFQKLEIGELSGTTRKRYTDIVDGCIIMQEGQRYQRVQMSSNTGVMRGRTYGNNSRSYVVRVGDYHTLVPEEFEQEIGVQQIVIHRNYRPDSSDYDIALVRLQGPGEQCARLSTHVLPACLPLWRERPQKTASNCHITGWGDTGRAYSRTLQQAAVPLLPKRFCRERYKGLFTGRMLCAGNLQEDNRVDSCQGDSGGPLMCEKPDETWVVYGVTSWGYGCGIKDTPGVYTRVPAFVPWIKSVTSL</sequence>
<dbReference type="InterPro" id="IPR001254">
    <property type="entry name" value="Trypsin_dom"/>
</dbReference>
<dbReference type="InterPro" id="IPR009003">
    <property type="entry name" value="Peptidase_S1_PA"/>
</dbReference>
<dbReference type="InterPro" id="IPR001314">
    <property type="entry name" value="Peptidase_S1A"/>
</dbReference>
<dbReference type="PRINTS" id="PR00258">
    <property type="entry name" value="SPERACTRCPTR"/>
</dbReference>
<protein>
    <submittedName>
        <fullName evidence="6">Neurotrypsin</fullName>
    </submittedName>
</protein>
<feature type="domain" description="SRCR" evidence="5">
    <location>
        <begin position="1"/>
        <end position="124"/>
    </location>
</feature>
<accession>A0ABQ0EMF6</accession>
<dbReference type="Gene3D" id="2.40.10.10">
    <property type="entry name" value="Trypsin-like serine proteases"/>
    <property type="match status" value="2"/>
</dbReference>
<dbReference type="PROSITE" id="PS00135">
    <property type="entry name" value="TRYPSIN_SER"/>
    <property type="match status" value="1"/>
</dbReference>
<dbReference type="Gene3D" id="3.10.250.10">
    <property type="entry name" value="SRCR-like domain"/>
    <property type="match status" value="3"/>
</dbReference>
<dbReference type="PROSITE" id="PS00420">
    <property type="entry name" value="SRCR_1"/>
    <property type="match status" value="2"/>
</dbReference>
<feature type="disulfide bond" evidence="3">
    <location>
        <begin position="269"/>
        <end position="333"/>
    </location>
</feature>
<dbReference type="SMART" id="SM00020">
    <property type="entry name" value="Tryp_SPc"/>
    <property type="match status" value="1"/>
</dbReference>
<dbReference type="PRINTS" id="PR00722">
    <property type="entry name" value="CHYMOTRYPSIN"/>
</dbReference>
<dbReference type="SUPFAM" id="SSF50494">
    <property type="entry name" value="Trypsin-like serine proteases"/>
    <property type="match status" value="1"/>
</dbReference>
<reference evidence="6 7" key="1">
    <citation type="submission" date="2024-08" db="EMBL/GenBank/DDBJ databases">
        <title>The draft genome of Apodemus speciosus.</title>
        <authorList>
            <person name="Nabeshima K."/>
            <person name="Suzuki S."/>
            <person name="Onuma M."/>
        </authorList>
    </citation>
    <scope>NUCLEOTIDE SEQUENCE [LARGE SCALE GENOMIC DNA]</scope>
    <source>
        <strain evidence="6">IB14-021</strain>
    </source>
</reference>
<keyword evidence="7" id="KW-1185">Reference proteome</keyword>
<feature type="disulfide bond" evidence="3">
    <location>
        <begin position="93"/>
        <end position="103"/>
    </location>
</feature>
<evidence type="ECO:0000256" key="2">
    <source>
        <dbReference type="ARBA" id="ARBA00023180"/>
    </source>
</evidence>
<keyword evidence="2" id="KW-0325">Glycoprotein</keyword>
<dbReference type="SMART" id="SM00202">
    <property type="entry name" value="SR"/>
    <property type="match status" value="3"/>
</dbReference>
<evidence type="ECO:0000313" key="6">
    <source>
        <dbReference type="EMBL" id="GAB1288090.1"/>
    </source>
</evidence>
<gene>
    <name evidence="6" type="ORF">APTSU1_000332000</name>
</gene>
<dbReference type="SUPFAM" id="SSF56487">
    <property type="entry name" value="SRCR-like"/>
    <property type="match status" value="3"/>
</dbReference>
<proteinExistence type="predicted"/>
<feature type="domain" description="Peptidase S1" evidence="4">
    <location>
        <begin position="387"/>
        <end position="664"/>
    </location>
</feature>
<evidence type="ECO:0000313" key="7">
    <source>
        <dbReference type="Proteomes" id="UP001623349"/>
    </source>
</evidence>
<dbReference type="CDD" id="cd00190">
    <property type="entry name" value="Tryp_SPc"/>
    <property type="match status" value="1"/>
</dbReference>
<dbReference type="PROSITE" id="PS50240">
    <property type="entry name" value="TRYPSIN_DOM"/>
    <property type="match status" value="1"/>
</dbReference>
<keyword evidence="1 3" id="KW-1015">Disulfide bond</keyword>
<feature type="disulfide bond" evidence="3">
    <location>
        <begin position="199"/>
        <end position="209"/>
    </location>
</feature>